<dbReference type="Gene3D" id="3.50.50.60">
    <property type="entry name" value="FAD/NAD(P)-binding domain"/>
    <property type="match status" value="1"/>
</dbReference>
<evidence type="ECO:0000313" key="3">
    <source>
        <dbReference type="EMBL" id="CAK7353532.1"/>
    </source>
</evidence>
<sequence length="502" mass="56504">MVSKEYRHSDVIRKHLAVTNNFTVYNEPVESVYQSRASSETFWLEYCKHTNGNGASFAQELHHPYTPHNPTPERKSEQRKKKMGEKKKAKAVIVGGSIAGVSCAHALISAGWDVLVLEKSSQPPKGSPTGAGLALDRQAIDIIESWLPQPQLLQEATLPLTIDQNQTPDGEKEVSRILTRDENFNFRAAHWADLHGLLYNALPAEAFLWGHLYLSFGTSEDKTCVKVEAKVLQTEKTIEINGDLLVAADGCLSSIRNTSLPDLKLRYSGYCAWRGVLDFSGNENSETILGIQRAYPDLGKCLYFDLNTGSHTVLYELLNKRLNWIWYVHQPEPEQKGNSVTMKVSSDMIENMYQEAEKIWVPELVRVMRETKEPFINIIYDCEPLVKIFWDNVVLIGDAAHPTTPHGVRSTNMSILDAAVLGKCIEKWGAENIPSALEEYQRIRLPVTSKQVLHSRRFGRIKQGLALPDRKLFDPKTANAEECEELQQKNMPFFAGAPLSVD</sequence>
<feature type="domain" description="FAD-binding" evidence="2">
    <location>
        <begin position="89"/>
        <end position="258"/>
    </location>
</feature>
<name>A0AAV1SPV5_9ROSI</name>
<dbReference type="GO" id="GO:0071949">
    <property type="term" value="F:FAD binding"/>
    <property type="evidence" value="ECO:0007669"/>
    <property type="project" value="InterPro"/>
</dbReference>
<dbReference type="EMBL" id="CAWUPB010001194">
    <property type="protein sequence ID" value="CAK7353532.1"/>
    <property type="molecule type" value="Genomic_DNA"/>
</dbReference>
<organism evidence="3 4">
    <name type="scientific">Dovyalis caffra</name>
    <dbReference type="NCBI Taxonomy" id="77055"/>
    <lineage>
        <taxon>Eukaryota</taxon>
        <taxon>Viridiplantae</taxon>
        <taxon>Streptophyta</taxon>
        <taxon>Embryophyta</taxon>
        <taxon>Tracheophyta</taxon>
        <taxon>Spermatophyta</taxon>
        <taxon>Magnoliopsida</taxon>
        <taxon>eudicotyledons</taxon>
        <taxon>Gunneridae</taxon>
        <taxon>Pentapetalae</taxon>
        <taxon>rosids</taxon>
        <taxon>fabids</taxon>
        <taxon>Malpighiales</taxon>
        <taxon>Salicaceae</taxon>
        <taxon>Flacourtieae</taxon>
        <taxon>Dovyalis</taxon>
    </lineage>
</organism>
<gene>
    <name evidence="3" type="ORF">DCAF_LOCUS24777</name>
</gene>
<dbReference type="Pfam" id="PF01494">
    <property type="entry name" value="FAD_binding_3"/>
    <property type="match status" value="2"/>
</dbReference>
<dbReference type="SUPFAM" id="SSF54373">
    <property type="entry name" value="FAD-linked reductases, C-terminal domain"/>
    <property type="match status" value="1"/>
</dbReference>
<evidence type="ECO:0000259" key="2">
    <source>
        <dbReference type="Pfam" id="PF01494"/>
    </source>
</evidence>
<dbReference type="PANTHER" id="PTHR47469:SF2">
    <property type="entry name" value="OS06G0597600 PROTEIN"/>
    <property type="match status" value="1"/>
</dbReference>
<comment type="caution">
    <text evidence="3">The sequence shown here is derived from an EMBL/GenBank/DDBJ whole genome shotgun (WGS) entry which is preliminary data.</text>
</comment>
<evidence type="ECO:0000256" key="1">
    <source>
        <dbReference type="SAM" id="MobiDB-lite"/>
    </source>
</evidence>
<keyword evidence="4" id="KW-1185">Reference proteome</keyword>
<dbReference type="InterPro" id="IPR002938">
    <property type="entry name" value="FAD-bd"/>
</dbReference>
<dbReference type="AlphaFoldDB" id="A0AAV1SPV5"/>
<feature type="region of interest" description="Disordered" evidence="1">
    <location>
        <begin position="57"/>
        <end position="87"/>
    </location>
</feature>
<proteinExistence type="predicted"/>
<feature type="compositionally biased region" description="Basic residues" evidence="1">
    <location>
        <begin position="77"/>
        <end position="87"/>
    </location>
</feature>
<dbReference type="Proteomes" id="UP001314170">
    <property type="component" value="Unassembled WGS sequence"/>
</dbReference>
<evidence type="ECO:0000313" key="4">
    <source>
        <dbReference type="Proteomes" id="UP001314170"/>
    </source>
</evidence>
<dbReference type="InterPro" id="IPR036188">
    <property type="entry name" value="FAD/NAD-bd_sf"/>
</dbReference>
<feature type="domain" description="FAD-binding" evidence="2">
    <location>
        <begin position="391"/>
        <end position="451"/>
    </location>
</feature>
<dbReference type="InterPro" id="IPR053212">
    <property type="entry name" value="DHP_3-monooxygenase"/>
</dbReference>
<dbReference type="PANTHER" id="PTHR47469">
    <property type="entry name" value="MONOOXYGENASE-LIKE"/>
    <property type="match status" value="1"/>
</dbReference>
<protein>
    <recommendedName>
        <fullName evidence="2">FAD-binding domain-containing protein</fullName>
    </recommendedName>
</protein>
<dbReference type="PRINTS" id="PR00420">
    <property type="entry name" value="RNGMNOXGNASE"/>
</dbReference>
<reference evidence="3 4" key="1">
    <citation type="submission" date="2024-01" db="EMBL/GenBank/DDBJ databases">
        <authorList>
            <person name="Waweru B."/>
        </authorList>
    </citation>
    <scope>NUCLEOTIDE SEQUENCE [LARGE SCALE GENOMIC DNA]</scope>
</reference>
<accession>A0AAV1SPV5</accession>
<dbReference type="SUPFAM" id="SSF51905">
    <property type="entry name" value="FAD/NAD(P)-binding domain"/>
    <property type="match status" value="1"/>
</dbReference>